<organism evidence="3 4">
    <name type="scientific">Adineta steineri</name>
    <dbReference type="NCBI Taxonomy" id="433720"/>
    <lineage>
        <taxon>Eukaryota</taxon>
        <taxon>Metazoa</taxon>
        <taxon>Spiralia</taxon>
        <taxon>Gnathifera</taxon>
        <taxon>Rotifera</taxon>
        <taxon>Eurotatoria</taxon>
        <taxon>Bdelloidea</taxon>
        <taxon>Adinetida</taxon>
        <taxon>Adinetidae</taxon>
        <taxon>Adineta</taxon>
    </lineage>
</organism>
<evidence type="ECO:0000313" key="3">
    <source>
        <dbReference type="EMBL" id="CAF3983052.1"/>
    </source>
</evidence>
<reference evidence="3" key="1">
    <citation type="submission" date="2021-02" db="EMBL/GenBank/DDBJ databases">
        <authorList>
            <person name="Nowell W R."/>
        </authorList>
    </citation>
    <scope>NUCLEOTIDE SEQUENCE</scope>
</reference>
<dbReference type="EMBL" id="CAJOBB010002602">
    <property type="protein sequence ID" value="CAF3983052.1"/>
    <property type="molecule type" value="Genomic_DNA"/>
</dbReference>
<feature type="region of interest" description="Disordered" evidence="1">
    <location>
        <begin position="81"/>
        <end position="125"/>
    </location>
</feature>
<evidence type="ECO:0000313" key="4">
    <source>
        <dbReference type="Proteomes" id="UP000663868"/>
    </source>
</evidence>
<evidence type="ECO:0000313" key="2">
    <source>
        <dbReference type="EMBL" id="CAF1129210.1"/>
    </source>
</evidence>
<dbReference type="Proteomes" id="UP000663860">
    <property type="component" value="Unassembled WGS sequence"/>
</dbReference>
<dbReference type="AlphaFoldDB" id="A0A819MLJ4"/>
<dbReference type="Proteomes" id="UP000663868">
    <property type="component" value="Unassembled WGS sequence"/>
</dbReference>
<feature type="compositionally biased region" description="Acidic residues" evidence="1">
    <location>
        <begin position="109"/>
        <end position="122"/>
    </location>
</feature>
<dbReference type="SUPFAM" id="SSF63829">
    <property type="entry name" value="Calcium-dependent phosphotriesterase"/>
    <property type="match status" value="1"/>
</dbReference>
<evidence type="ECO:0000256" key="1">
    <source>
        <dbReference type="SAM" id="MobiDB-lite"/>
    </source>
</evidence>
<sequence>MSNIIKIIAPSVKMIMQEQLFGIDCETIATGLNEPLAIQIDEEHNALYVLTNYKLTRINLNNNENNVEVVYQHNIRFGENNMNINDDNDEYYSQGESDNEEEMPRVSDPFEDSEPSTDDDEEKVTNRRNWRRYGWRIYQLDNPCSILFLSEQNQLIVLNEGVITFLKIQIENDRPFVSSPSKNIFCYDFDIFNENGKKQSIQPWSITSTLIDKYFIFSLLDNGQLYSLDMRNDENIIIEKYLNTEIHNCPYLIFHSQSNKIFVYNSNQIFSISVDDRTIIKIDLPFIEKDKTISTITIDKNGLIYIISDSKLFQCNYHQLQIQLIQCLGTIQVNMDYPQMIITKTDNQFYFSDIGTNSVYRWKKQ</sequence>
<accession>A0A819MLJ4</accession>
<dbReference type="EMBL" id="CAJNOE010000297">
    <property type="protein sequence ID" value="CAF1129210.1"/>
    <property type="molecule type" value="Genomic_DNA"/>
</dbReference>
<comment type="caution">
    <text evidence="3">The sequence shown here is derived from an EMBL/GenBank/DDBJ whole genome shotgun (WGS) entry which is preliminary data.</text>
</comment>
<gene>
    <name evidence="2" type="ORF">IZO911_LOCUS24592</name>
    <name evidence="3" type="ORF">KXQ929_LOCUS27458</name>
</gene>
<protein>
    <submittedName>
        <fullName evidence="3">Uncharacterized protein</fullName>
    </submittedName>
</protein>
<name>A0A819MLJ4_9BILA</name>
<proteinExistence type="predicted"/>